<dbReference type="InterPro" id="IPR013328">
    <property type="entry name" value="6PGD_dom2"/>
</dbReference>
<dbReference type="GO" id="GO:0008677">
    <property type="term" value="F:2-dehydropantoate 2-reductase activity"/>
    <property type="evidence" value="ECO:0007669"/>
    <property type="project" value="UniProtKB-EC"/>
</dbReference>
<evidence type="ECO:0000256" key="7">
    <source>
        <dbReference type="ARBA" id="ARBA00022857"/>
    </source>
</evidence>
<dbReference type="EMBL" id="LGKN01000005">
    <property type="protein sequence ID" value="KPL87857.1"/>
    <property type="molecule type" value="Genomic_DNA"/>
</dbReference>
<dbReference type="GO" id="GO:0015940">
    <property type="term" value="P:pantothenate biosynthetic process"/>
    <property type="evidence" value="ECO:0007669"/>
    <property type="project" value="UniProtKB-KW"/>
</dbReference>
<dbReference type="GO" id="GO:0005737">
    <property type="term" value="C:cytoplasm"/>
    <property type="evidence" value="ECO:0007669"/>
    <property type="project" value="TreeGrafter"/>
</dbReference>
<evidence type="ECO:0000256" key="9">
    <source>
        <dbReference type="ARBA" id="ARBA00032024"/>
    </source>
</evidence>
<dbReference type="PATRIC" id="fig|872965.6.peg.2038"/>
<dbReference type="NCBIfam" id="TIGR00745">
    <property type="entry name" value="apbA_panE"/>
    <property type="match status" value="1"/>
</dbReference>
<dbReference type="InterPro" id="IPR008927">
    <property type="entry name" value="6-PGluconate_DH-like_C_sf"/>
</dbReference>
<evidence type="ECO:0000256" key="4">
    <source>
        <dbReference type="ARBA" id="ARBA00013014"/>
    </source>
</evidence>
<name>A0A0P6Y585_9CHLR</name>
<sequence>MRWLIVGAGAIGSLVGARLAQAGETVVLVVRPHTAAHLAQHGLTLRAPDSTYTAHLPAVTTVAEARTRFGDFDAIAFTMKAFGVQTAAEDLAHAGYTQTPVLTFQNGVGSEEIAAQVLPNAPIVSASITVPVEVPGPGVVVAKAKGGIGLACVQHCTAHTLETLARTFQRAHFPVHLHTDYRAMVWSKLLLNIIGNATSAITGLPPQRIIADPVLFEVEHLAWQEAYTVMQAHRIPVVNLPGYPLRWFARLVRWLPAVLLRPVLVRLVASGRGGKMPSLYLDIEAGRTQLEIDFLNGAVVKAGRAVNIPTPVNETLTTLVWRVAEDPATRQRFRAHPHELAREVAHARACGRQP</sequence>
<dbReference type="EC" id="1.1.1.169" evidence="4"/>
<dbReference type="InterPro" id="IPR013752">
    <property type="entry name" value="KPA_reductase"/>
</dbReference>
<dbReference type="RefSeq" id="WP_060687558.1">
    <property type="nucleotide sequence ID" value="NZ_LGKN01000005.1"/>
</dbReference>
<dbReference type="InterPro" id="IPR036291">
    <property type="entry name" value="NAD(P)-bd_dom_sf"/>
</dbReference>
<feature type="domain" description="Ketopantoate reductase N-terminal" evidence="11">
    <location>
        <begin position="3"/>
        <end position="151"/>
    </location>
</feature>
<comment type="function">
    <text evidence="1">Catalyzes the NADPH-dependent reduction of ketopantoate into pantoic acid.</text>
</comment>
<organism evidence="13 14">
    <name type="scientific">Ardenticatena maritima</name>
    <dbReference type="NCBI Taxonomy" id="872965"/>
    <lineage>
        <taxon>Bacteria</taxon>
        <taxon>Bacillati</taxon>
        <taxon>Chloroflexota</taxon>
        <taxon>Ardenticatenia</taxon>
        <taxon>Ardenticatenales</taxon>
        <taxon>Ardenticatenaceae</taxon>
        <taxon>Ardenticatena</taxon>
    </lineage>
</organism>
<dbReference type="InterPro" id="IPR013332">
    <property type="entry name" value="KPR_N"/>
</dbReference>
<evidence type="ECO:0000313" key="13">
    <source>
        <dbReference type="EMBL" id="KPL87857.1"/>
    </source>
</evidence>
<comment type="pathway">
    <text evidence="2">Cofactor biosynthesis; (R)-pantothenate biosynthesis; (R)-pantoate from 3-methyl-2-oxobutanoate: step 2/2.</text>
</comment>
<proteinExistence type="inferred from homology"/>
<keyword evidence="8" id="KW-0560">Oxidoreductase</keyword>
<dbReference type="InterPro" id="IPR050838">
    <property type="entry name" value="Ketopantoate_reductase"/>
</dbReference>
<comment type="caution">
    <text evidence="13">The sequence shown here is derived from an EMBL/GenBank/DDBJ whole genome shotgun (WGS) entry which is preliminary data.</text>
</comment>
<reference evidence="13 14" key="1">
    <citation type="submission" date="2015-07" db="EMBL/GenBank/DDBJ databases">
        <title>Whole genome sequence of Ardenticatena maritima DSM 23922.</title>
        <authorList>
            <person name="Hemp J."/>
            <person name="Ward L.M."/>
            <person name="Pace L.A."/>
            <person name="Fischer W.W."/>
        </authorList>
    </citation>
    <scope>NUCLEOTIDE SEQUENCE [LARGE SCALE GENOMIC DNA]</scope>
    <source>
        <strain evidence="13 14">110S</strain>
    </source>
</reference>
<dbReference type="GO" id="GO:0050661">
    <property type="term" value="F:NADP binding"/>
    <property type="evidence" value="ECO:0007669"/>
    <property type="project" value="TreeGrafter"/>
</dbReference>
<evidence type="ECO:0000259" key="12">
    <source>
        <dbReference type="Pfam" id="PF08546"/>
    </source>
</evidence>
<keyword evidence="7" id="KW-0521">NADP</keyword>
<evidence type="ECO:0000256" key="5">
    <source>
        <dbReference type="ARBA" id="ARBA00019465"/>
    </source>
</evidence>
<comment type="catalytic activity">
    <reaction evidence="10">
        <text>(R)-pantoate + NADP(+) = 2-dehydropantoate + NADPH + H(+)</text>
        <dbReference type="Rhea" id="RHEA:16233"/>
        <dbReference type="ChEBI" id="CHEBI:11561"/>
        <dbReference type="ChEBI" id="CHEBI:15378"/>
        <dbReference type="ChEBI" id="CHEBI:15980"/>
        <dbReference type="ChEBI" id="CHEBI:57783"/>
        <dbReference type="ChEBI" id="CHEBI:58349"/>
        <dbReference type="EC" id="1.1.1.169"/>
    </reaction>
</comment>
<dbReference type="SUPFAM" id="SSF48179">
    <property type="entry name" value="6-phosphogluconate dehydrogenase C-terminal domain-like"/>
    <property type="match status" value="1"/>
</dbReference>
<dbReference type="Pfam" id="PF08546">
    <property type="entry name" value="ApbA_C"/>
    <property type="match status" value="1"/>
</dbReference>
<evidence type="ECO:0000256" key="6">
    <source>
        <dbReference type="ARBA" id="ARBA00022655"/>
    </source>
</evidence>
<dbReference type="PANTHER" id="PTHR43765:SF2">
    <property type="entry name" value="2-DEHYDROPANTOATE 2-REDUCTASE"/>
    <property type="match status" value="1"/>
</dbReference>
<evidence type="ECO:0000256" key="8">
    <source>
        <dbReference type="ARBA" id="ARBA00023002"/>
    </source>
</evidence>
<comment type="similarity">
    <text evidence="3">Belongs to the ketopantoate reductase family.</text>
</comment>
<dbReference type="AlphaFoldDB" id="A0A0P6Y585"/>
<evidence type="ECO:0000256" key="10">
    <source>
        <dbReference type="ARBA" id="ARBA00048793"/>
    </source>
</evidence>
<evidence type="ECO:0000256" key="2">
    <source>
        <dbReference type="ARBA" id="ARBA00004994"/>
    </source>
</evidence>
<dbReference type="Gene3D" id="1.10.1040.10">
    <property type="entry name" value="N-(1-d-carboxylethyl)-l-norvaline Dehydrogenase, domain 2"/>
    <property type="match status" value="1"/>
</dbReference>
<dbReference type="Pfam" id="PF02558">
    <property type="entry name" value="ApbA"/>
    <property type="match status" value="1"/>
</dbReference>
<dbReference type="SUPFAM" id="SSF51735">
    <property type="entry name" value="NAD(P)-binding Rossmann-fold domains"/>
    <property type="match status" value="1"/>
</dbReference>
<evidence type="ECO:0000259" key="11">
    <source>
        <dbReference type="Pfam" id="PF02558"/>
    </source>
</evidence>
<feature type="domain" description="Ketopantoate reductase C-terminal" evidence="12">
    <location>
        <begin position="181"/>
        <end position="320"/>
    </location>
</feature>
<protein>
    <recommendedName>
        <fullName evidence="5">2-dehydropantoate 2-reductase</fullName>
        <ecNumber evidence="4">1.1.1.169</ecNumber>
    </recommendedName>
    <alternativeName>
        <fullName evidence="9">Ketopantoate reductase</fullName>
    </alternativeName>
</protein>
<dbReference type="Gene3D" id="3.40.50.720">
    <property type="entry name" value="NAD(P)-binding Rossmann-like Domain"/>
    <property type="match status" value="1"/>
</dbReference>
<evidence type="ECO:0000256" key="1">
    <source>
        <dbReference type="ARBA" id="ARBA00002919"/>
    </source>
</evidence>
<dbReference type="Proteomes" id="UP000050502">
    <property type="component" value="Unassembled WGS sequence"/>
</dbReference>
<dbReference type="PANTHER" id="PTHR43765">
    <property type="entry name" value="2-DEHYDROPANTOATE 2-REDUCTASE-RELATED"/>
    <property type="match status" value="1"/>
</dbReference>
<evidence type="ECO:0000313" key="14">
    <source>
        <dbReference type="Proteomes" id="UP000050502"/>
    </source>
</evidence>
<dbReference type="InterPro" id="IPR003710">
    <property type="entry name" value="ApbA"/>
</dbReference>
<accession>A0A0P6Y585</accession>
<evidence type="ECO:0000256" key="3">
    <source>
        <dbReference type="ARBA" id="ARBA00007870"/>
    </source>
</evidence>
<keyword evidence="6" id="KW-0566">Pantothenate biosynthesis</keyword>
<gene>
    <name evidence="13" type="ORF">SE16_09955</name>
</gene>